<dbReference type="PANTHER" id="PTHR12653:SF0">
    <property type="entry name" value="NADH DEHYDROGENASE [UBIQUINONE] 1 ALPHA SUBCOMPLEX SUBUNIT 5"/>
    <property type="match status" value="1"/>
</dbReference>
<reference evidence="10" key="2">
    <citation type="journal article" date="2020" name="Front. Microbiol.">
        <title>Phenotypic and Genetic Characterization of the Cheese Ripening Yeast Geotrichum candidum.</title>
        <authorList>
            <person name="Perkins V."/>
            <person name="Vignola S."/>
            <person name="Lessard M.H."/>
            <person name="Plante P.L."/>
            <person name="Corbeil J."/>
            <person name="Dugat-Bony E."/>
            <person name="Frenette M."/>
            <person name="Labrie S."/>
        </authorList>
    </citation>
    <scope>NUCLEOTIDE SEQUENCE</scope>
    <source>
        <strain evidence="10">LMA-70</strain>
    </source>
</reference>
<dbReference type="PANTHER" id="PTHR12653">
    <property type="entry name" value="NADH-UBIQUINONE OXIDOREDUCTASE 13 KD-B SUBUNIT"/>
    <property type="match status" value="1"/>
</dbReference>
<comment type="similarity">
    <text evidence="2">Belongs to the complex I NDUFA5 subunit family.</text>
</comment>
<keyword evidence="4" id="KW-0679">Respiratory chain</keyword>
<dbReference type="AlphaFoldDB" id="A0A0J9X5R7"/>
<reference evidence="10" key="3">
    <citation type="submission" date="2020-01" db="EMBL/GenBank/DDBJ databases">
        <authorList>
            <person name="Perkins V."/>
            <person name="Lessard M.-H."/>
            <person name="Dugat-Bony E."/>
            <person name="Frenette M."/>
            <person name="Labrie S."/>
        </authorList>
    </citation>
    <scope>NUCLEOTIDE SEQUENCE</scope>
    <source>
        <strain evidence="10">LMA-70</strain>
    </source>
</reference>
<evidence type="ECO:0000313" key="11">
    <source>
        <dbReference type="Proteomes" id="UP000242525"/>
    </source>
</evidence>
<keyword evidence="3" id="KW-0813">Transport</keyword>
<protein>
    <submittedName>
        <fullName evidence="9">NUFM subunit of mitochondrial NADH:ubiquinone oxidoreductase (Complex I), putative</fullName>
    </submittedName>
</protein>
<comment type="caution">
    <text evidence="9">The sequence shown here is derived from an EMBL/GenBank/DDBJ whole genome shotgun (WGS) entry which is preliminary data.</text>
</comment>
<evidence type="ECO:0000256" key="4">
    <source>
        <dbReference type="ARBA" id="ARBA00022660"/>
    </source>
</evidence>
<keyword evidence="11" id="KW-1185">Reference proteome</keyword>
<name>A0A0J9X5R7_GEOCN</name>
<dbReference type="Proteomes" id="UP000750522">
    <property type="component" value="Unassembled WGS sequence"/>
</dbReference>
<dbReference type="GO" id="GO:0022904">
    <property type="term" value="P:respiratory electron transport chain"/>
    <property type="evidence" value="ECO:0007669"/>
    <property type="project" value="InterPro"/>
</dbReference>
<keyword evidence="7" id="KW-0496">Mitochondrion</keyword>
<keyword evidence="5" id="KW-0999">Mitochondrion inner membrane</keyword>
<keyword evidence="6" id="KW-0249">Electron transport</keyword>
<dbReference type="EMBL" id="QQZK01000059">
    <property type="protein sequence ID" value="KAF5099427.1"/>
    <property type="molecule type" value="Genomic_DNA"/>
</dbReference>
<organism evidence="9 11">
    <name type="scientific">Geotrichum candidum</name>
    <name type="common">Oospora lactis</name>
    <name type="synonym">Dipodascus geotrichum</name>
    <dbReference type="NCBI Taxonomy" id="1173061"/>
    <lineage>
        <taxon>Eukaryota</taxon>
        <taxon>Fungi</taxon>
        <taxon>Dikarya</taxon>
        <taxon>Ascomycota</taxon>
        <taxon>Saccharomycotina</taxon>
        <taxon>Dipodascomycetes</taxon>
        <taxon>Dipodascales</taxon>
        <taxon>Dipodascaceae</taxon>
        <taxon>Geotrichum</taxon>
    </lineage>
</organism>
<evidence type="ECO:0000256" key="3">
    <source>
        <dbReference type="ARBA" id="ARBA00022448"/>
    </source>
</evidence>
<dbReference type="Pfam" id="PF04716">
    <property type="entry name" value="ETC_C1_NDUFA5"/>
    <property type="match status" value="1"/>
</dbReference>
<dbReference type="GO" id="GO:0005743">
    <property type="term" value="C:mitochondrial inner membrane"/>
    <property type="evidence" value="ECO:0007669"/>
    <property type="project" value="UniProtKB-SubCell"/>
</dbReference>
<evidence type="ECO:0000256" key="8">
    <source>
        <dbReference type="ARBA" id="ARBA00023136"/>
    </source>
</evidence>
<comment type="subcellular location">
    <subcellularLocation>
        <location evidence="1">Mitochondrion inner membrane</location>
        <topology evidence="1">Peripheral membrane protein</topology>
        <orientation evidence="1">Matrix side</orientation>
    </subcellularLocation>
</comment>
<dbReference type="OrthoDB" id="286811at2759"/>
<evidence type="ECO:0000256" key="6">
    <source>
        <dbReference type="ARBA" id="ARBA00022982"/>
    </source>
</evidence>
<dbReference type="Proteomes" id="UP000242525">
    <property type="component" value="Unassembled WGS sequence"/>
</dbReference>
<proteinExistence type="inferred from homology"/>
<evidence type="ECO:0000256" key="2">
    <source>
        <dbReference type="ARBA" id="ARBA00010261"/>
    </source>
</evidence>
<evidence type="ECO:0000313" key="10">
    <source>
        <dbReference type="EMBL" id="KAF5099427.1"/>
    </source>
</evidence>
<sequence>MRFTRFLRNAQNILIKAESGNPTGLTGIYQHPNPRPALLAVYNATLKELETSFPKSSVYRQSVENIVNARKTIVEQNEVTEIIESKIGNGLIEEILIQAGDEYDLVKKMAEWKPWEELEEKPLADQWKYFEKE</sequence>
<evidence type="ECO:0000256" key="7">
    <source>
        <dbReference type="ARBA" id="ARBA00023128"/>
    </source>
</evidence>
<dbReference type="InterPro" id="IPR006806">
    <property type="entry name" value="NDUFA5"/>
</dbReference>
<dbReference type="STRING" id="1173061.A0A0J9X5R7"/>
<keyword evidence="8" id="KW-0472">Membrane</keyword>
<reference evidence="9 11" key="1">
    <citation type="submission" date="2014-03" db="EMBL/GenBank/DDBJ databases">
        <authorList>
            <person name="Casaregola S."/>
        </authorList>
    </citation>
    <scope>NUCLEOTIDE SEQUENCE [LARGE SCALE GENOMIC DNA]</scope>
    <source>
        <strain evidence="9 11">CLIB 918</strain>
    </source>
</reference>
<evidence type="ECO:0000256" key="1">
    <source>
        <dbReference type="ARBA" id="ARBA00004443"/>
    </source>
</evidence>
<gene>
    <name evidence="9" type="ORF">BN980_GECA03s07314g</name>
    <name evidence="10" type="ORF">DV451_002960</name>
</gene>
<accession>A0A0J9X5R7</accession>
<evidence type="ECO:0000256" key="5">
    <source>
        <dbReference type="ARBA" id="ARBA00022792"/>
    </source>
</evidence>
<evidence type="ECO:0000313" key="9">
    <source>
        <dbReference type="EMBL" id="CDO52763.1"/>
    </source>
</evidence>
<dbReference type="EMBL" id="CCBN010000003">
    <property type="protein sequence ID" value="CDO52763.1"/>
    <property type="molecule type" value="Genomic_DNA"/>
</dbReference>